<organism evidence="2 3">
    <name type="scientific">Serendipita indica (strain DSM 11827)</name>
    <name type="common">Root endophyte fungus</name>
    <name type="synonym">Piriformospora indica</name>
    <dbReference type="NCBI Taxonomy" id="1109443"/>
    <lineage>
        <taxon>Eukaryota</taxon>
        <taxon>Fungi</taxon>
        <taxon>Dikarya</taxon>
        <taxon>Basidiomycota</taxon>
        <taxon>Agaricomycotina</taxon>
        <taxon>Agaricomycetes</taxon>
        <taxon>Sebacinales</taxon>
        <taxon>Serendipitaceae</taxon>
        <taxon>Serendipita</taxon>
    </lineage>
</organism>
<evidence type="ECO:0000259" key="1">
    <source>
        <dbReference type="Pfam" id="PF12937"/>
    </source>
</evidence>
<name>G4TY02_SERID</name>
<proteinExistence type="predicted"/>
<dbReference type="SUPFAM" id="SSF81383">
    <property type="entry name" value="F-box domain"/>
    <property type="match status" value="1"/>
</dbReference>
<sequence>MQGLIERSNEQSVLLTSRIARSYDYSGNTSHIDPEMLREYNASIRSNEQKRKGYLGNLPNELLIAIIQEAAVEWAGTIGHLKRLLVFSLVNRRWANLILQTQSLWTHIILTENIEDLEATTALLLALSGDSQLHLEYQLGSHLVHKVAHLLQPHLHRVTYLHLMHGEIRYGRDPFLPHTIFPSVRQIKAFQLATPDRISFLSSARKLLRLT</sequence>
<dbReference type="InterPro" id="IPR001810">
    <property type="entry name" value="F-box_dom"/>
</dbReference>
<dbReference type="Proteomes" id="UP000007148">
    <property type="component" value="Unassembled WGS sequence"/>
</dbReference>
<evidence type="ECO:0000313" key="3">
    <source>
        <dbReference type="Proteomes" id="UP000007148"/>
    </source>
</evidence>
<dbReference type="EMBL" id="CAFZ01000644">
    <property type="protein sequence ID" value="CCA76195.1"/>
    <property type="molecule type" value="Genomic_DNA"/>
</dbReference>
<dbReference type="OrthoDB" id="2603857at2759"/>
<dbReference type="InParanoid" id="G4TY02"/>
<evidence type="ECO:0000313" key="2">
    <source>
        <dbReference type="EMBL" id="CCA76195.1"/>
    </source>
</evidence>
<dbReference type="Gene3D" id="1.20.1280.50">
    <property type="match status" value="1"/>
</dbReference>
<dbReference type="InterPro" id="IPR036047">
    <property type="entry name" value="F-box-like_dom_sf"/>
</dbReference>
<comment type="caution">
    <text evidence="2">The sequence shown here is derived from an EMBL/GenBank/DDBJ whole genome shotgun (WGS) entry which is preliminary data.</text>
</comment>
<protein>
    <recommendedName>
        <fullName evidence="1">F-box domain-containing protein</fullName>
    </recommendedName>
</protein>
<reference evidence="2 3" key="1">
    <citation type="journal article" date="2011" name="PLoS Pathog.">
        <title>Endophytic Life Strategies Decoded by Genome and Transcriptome Analyses of the Mutualistic Root Symbiont Piriformospora indica.</title>
        <authorList>
            <person name="Zuccaro A."/>
            <person name="Lahrmann U."/>
            <person name="Guldener U."/>
            <person name="Langen G."/>
            <person name="Pfiffi S."/>
            <person name="Biedenkopf D."/>
            <person name="Wong P."/>
            <person name="Samans B."/>
            <person name="Grimm C."/>
            <person name="Basiewicz M."/>
            <person name="Murat C."/>
            <person name="Martin F."/>
            <person name="Kogel K.H."/>
        </authorList>
    </citation>
    <scope>NUCLEOTIDE SEQUENCE [LARGE SCALE GENOMIC DNA]</scope>
    <source>
        <strain evidence="2 3">DSM 11827</strain>
    </source>
</reference>
<accession>G4TY02</accession>
<gene>
    <name evidence="2" type="ORF">PIIN_10188</name>
</gene>
<dbReference type="Pfam" id="PF12937">
    <property type="entry name" value="F-box-like"/>
    <property type="match status" value="1"/>
</dbReference>
<dbReference type="HOGENOM" id="CLU_1305287_0_0_1"/>
<keyword evidence="3" id="KW-1185">Reference proteome</keyword>
<dbReference type="AlphaFoldDB" id="G4TY02"/>
<feature type="domain" description="F-box" evidence="1">
    <location>
        <begin position="56"/>
        <end position="110"/>
    </location>
</feature>